<dbReference type="InterPro" id="IPR012445">
    <property type="entry name" value="ATG101"/>
</dbReference>
<name>A0A165MRR5_9AGAM</name>
<keyword evidence="5" id="KW-1185">Reference proteome</keyword>
<dbReference type="GO" id="GO:0000045">
    <property type="term" value="P:autophagosome assembly"/>
    <property type="evidence" value="ECO:0007669"/>
    <property type="project" value="TreeGrafter"/>
</dbReference>
<dbReference type="FunCoup" id="A0A165MRR5">
    <property type="interactions" value="226"/>
</dbReference>
<dbReference type="EMBL" id="KV425665">
    <property type="protein sequence ID" value="KZT18686.1"/>
    <property type="molecule type" value="Genomic_DNA"/>
</dbReference>
<dbReference type="GO" id="GO:0019901">
    <property type="term" value="F:protein kinase binding"/>
    <property type="evidence" value="ECO:0007669"/>
    <property type="project" value="TreeGrafter"/>
</dbReference>
<accession>A0A165MRR5</accession>
<sequence length="181" mass="20134">MSNNSNGLQTVTIDLVLDRRSTTEVLTAVLHAILFHRLFGTVKPTAFEVQDITVPGVDDADMRQLISEKVNAFWRAIEVSSTKRGQIAITFSERRVRKGWFSLGGEEEVPWEQWLVNIEIRQPQTGQERNLASTLTKALHTMLNHCSSEAARAAVPLITNSHGISPFPFKIVVKVNGVEVG</sequence>
<dbReference type="Pfam" id="PF07855">
    <property type="entry name" value="ATG101"/>
    <property type="match status" value="1"/>
</dbReference>
<dbReference type="OrthoDB" id="10259639at2759"/>
<organism evidence="4 5">
    <name type="scientific">Neolentinus lepideus HHB14362 ss-1</name>
    <dbReference type="NCBI Taxonomy" id="1314782"/>
    <lineage>
        <taxon>Eukaryota</taxon>
        <taxon>Fungi</taxon>
        <taxon>Dikarya</taxon>
        <taxon>Basidiomycota</taxon>
        <taxon>Agaricomycotina</taxon>
        <taxon>Agaricomycetes</taxon>
        <taxon>Gloeophyllales</taxon>
        <taxon>Gloeophyllaceae</taxon>
        <taxon>Neolentinus</taxon>
    </lineage>
</organism>
<gene>
    <name evidence="4" type="ORF">NEOLEDRAFT_1143034</name>
</gene>
<dbReference type="PANTHER" id="PTHR13292">
    <property type="entry name" value="AUTOPHAGY-RELATED PROTEIN 101"/>
    <property type="match status" value="1"/>
</dbReference>
<keyword evidence="3" id="KW-0072">Autophagy</keyword>
<dbReference type="GO" id="GO:0000407">
    <property type="term" value="C:phagophore assembly site"/>
    <property type="evidence" value="ECO:0007669"/>
    <property type="project" value="TreeGrafter"/>
</dbReference>
<reference evidence="4 5" key="1">
    <citation type="journal article" date="2016" name="Mol. Biol. Evol.">
        <title>Comparative Genomics of Early-Diverging Mushroom-Forming Fungi Provides Insights into the Origins of Lignocellulose Decay Capabilities.</title>
        <authorList>
            <person name="Nagy L.G."/>
            <person name="Riley R."/>
            <person name="Tritt A."/>
            <person name="Adam C."/>
            <person name="Daum C."/>
            <person name="Floudas D."/>
            <person name="Sun H."/>
            <person name="Yadav J.S."/>
            <person name="Pangilinan J."/>
            <person name="Larsson K.H."/>
            <person name="Matsuura K."/>
            <person name="Barry K."/>
            <person name="Labutti K."/>
            <person name="Kuo R."/>
            <person name="Ohm R.A."/>
            <person name="Bhattacharya S.S."/>
            <person name="Shirouzu T."/>
            <person name="Yoshinaga Y."/>
            <person name="Martin F.M."/>
            <person name="Grigoriev I.V."/>
            <person name="Hibbett D.S."/>
        </authorList>
    </citation>
    <scope>NUCLEOTIDE SEQUENCE [LARGE SCALE GENOMIC DNA]</scope>
    <source>
        <strain evidence="4 5">HHB14362 ss-1</strain>
    </source>
</reference>
<evidence type="ECO:0000256" key="1">
    <source>
        <dbReference type="ARBA" id="ARBA00007130"/>
    </source>
</evidence>
<evidence type="ECO:0000256" key="3">
    <source>
        <dbReference type="ARBA" id="ARBA00023006"/>
    </source>
</evidence>
<dbReference type="STRING" id="1314782.A0A165MRR5"/>
<evidence type="ECO:0000313" key="4">
    <source>
        <dbReference type="EMBL" id="KZT18686.1"/>
    </source>
</evidence>
<dbReference type="GO" id="GO:1990316">
    <property type="term" value="C:Atg1/ULK1 kinase complex"/>
    <property type="evidence" value="ECO:0007669"/>
    <property type="project" value="TreeGrafter"/>
</dbReference>
<evidence type="ECO:0000256" key="2">
    <source>
        <dbReference type="ARBA" id="ARBA00018874"/>
    </source>
</evidence>
<dbReference type="Proteomes" id="UP000076761">
    <property type="component" value="Unassembled WGS sequence"/>
</dbReference>
<dbReference type="AlphaFoldDB" id="A0A165MRR5"/>
<comment type="similarity">
    <text evidence="1">Belongs to the ATG101 family.</text>
</comment>
<evidence type="ECO:0000313" key="5">
    <source>
        <dbReference type="Proteomes" id="UP000076761"/>
    </source>
</evidence>
<dbReference type="PANTHER" id="PTHR13292:SF0">
    <property type="entry name" value="AUTOPHAGY-RELATED PROTEIN 101"/>
    <property type="match status" value="1"/>
</dbReference>
<protein>
    <recommendedName>
        <fullName evidence="2">Autophagy-related protein 101</fullName>
    </recommendedName>
</protein>
<proteinExistence type="inferred from homology"/>
<dbReference type="InParanoid" id="A0A165MRR5"/>